<dbReference type="Pfam" id="PF00078">
    <property type="entry name" value="RVT_1"/>
    <property type="match status" value="1"/>
</dbReference>
<dbReference type="InterPro" id="IPR000477">
    <property type="entry name" value="RT_dom"/>
</dbReference>
<name>A0A8X6VCR8_TRICX</name>
<proteinExistence type="predicted"/>
<keyword evidence="3" id="KW-1185">Reference proteome</keyword>
<dbReference type="EMBL" id="BMAU01021323">
    <property type="protein sequence ID" value="GFY13582.1"/>
    <property type="molecule type" value="Genomic_DNA"/>
</dbReference>
<accession>A0A8X6VCR8</accession>
<dbReference type="PROSITE" id="PS50878">
    <property type="entry name" value="RT_POL"/>
    <property type="match status" value="1"/>
</dbReference>
<keyword evidence="2" id="KW-0548">Nucleotidyltransferase</keyword>
<gene>
    <name evidence="2" type="primary">pol</name>
    <name evidence="2" type="ORF">TNCV_4959521</name>
</gene>
<feature type="domain" description="Reverse transcriptase" evidence="1">
    <location>
        <begin position="176"/>
        <end position="445"/>
    </location>
</feature>
<dbReference type="AlphaFoldDB" id="A0A8X6VCR8"/>
<keyword evidence="2" id="KW-0808">Transferase</keyword>
<evidence type="ECO:0000313" key="3">
    <source>
        <dbReference type="Proteomes" id="UP000887159"/>
    </source>
</evidence>
<dbReference type="CDD" id="cd01650">
    <property type="entry name" value="RT_nLTR_like"/>
    <property type="match status" value="1"/>
</dbReference>
<evidence type="ECO:0000313" key="2">
    <source>
        <dbReference type="EMBL" id="GFY13582.1"/>
    </source>
</evidence>
<reference evidence="2" key="1">
    <citation type="submission" date="2020-08" db="EMBL/GenBank/DDBJ databases">
        <title>Multicomponent nature underlies the extraordinary mechanical properties of spider dragline silk.</title>
        <authorList>
            <person name="Kono N."/>
            <person name="Nakamura H."/>
            <person name="Mori M."/>
            <person name="Yoshida Y."/>
            <person name="Ohtoshi R."/>
            <person name="Malay A.D."/>
            <person name="Moran D.A.P."/>
            <person name="Tomita M."/>
            <person name="Numata K."/>
            <person name="Arakawa K."/>
        </authorList>
    </citation>
    <scope>NUCLEOTIDE SEQUENCE</scope>
</reference>
<comment type="caution">
    <text evidence="2">The sequence shown here is derived from an EMBL/GenBank/DDBJ whole genome shotgun (WGS) entry which is preliminary data.</text>
</comment>
<dbReference type="Proteomes" id="UP000887159">
    <property type="component" value="Unassembled WGS sequence"/>
</dbReference>
<dbReference type="GO" id="GO:0003964">
    <property type="term" value="F:RNA-directed DNA polymerase activity"/>
    <property type="evidence" value="ECO:0007669"/>
    <property type="project" value="UniProtKB-KW"/>
</dbReference>
<dbReference type="InterPro" id="IPR043502">
    <property type="entry name" value="DNA/RNA_pol_sf"/>
</dbReference>
<sequence>MTSYTRRYNILLEVRSQTKKLRDDRQGDFVTRVVEVKTVVNFDHGRVLISRQRSVVKCFRLSKLVETVIPPLHGPSGMAFSDFEKAEAFKDTLEVTFQENAEPYSDDKFEEVENLVNHYFDNLNTLTPPLTSPLEVRGIIKKLPNRKSPGPDQIPNIALKYLPINAITHLTKIYNRCLINCHFPTQWKIANVVMLPKPNQDHKFSQNYRPISLLNTTAKIFVRIILNRIKSHCKAIDYIPPEQCGFREGHSTLHQLIRVTNIINEGFASKLYTVGVFLDVKRAFDKMWHDGPTYKMIKLKFPAYLIKTIYNYLHNRTFRVRVNNTFSETGFCQSGTPQGSVLSPYLYNIFTYDFPDHHTVSTCLFADDSAVLAQGVQLNYTIKTMQRFLDKLENWLTDWRIAVNVEKTQAIVFRKWGVIDPQAELTLFDDNIQWVPVVRYLGLHIDSQLTYKNHIDYLSDKFWGRIALAISLSGRSSPLSLKNKVILYKQILRPTITYGSPIWGAAAPNHTKRIQIIQNKILRIITNAPWYVRNSVIHHDLHMEPIDNYITRTSRNVFTSIQNHDNPVIKAQTLFTYPHSKLNFAYKTTKWNLPLKSP</sequence>
<dbReference type="SUPFAM" id="SSF56672">
    <property type="entry name" value="DNA/RNA polymerases"/>
    <property type="match status" value="1"/>
</dbReference>
<evidence type="ECO:0000259" key="1">
    <source>
        <dbReference type="PROSITE" id="PS50878"/>
    </source>
</evidence>
<organism evidence="2 3">
    <name type="scientific">Trichonephila clavipes</name>
    <name type="common">Golden silk orbweaver</name>
    <name type="synonym">Nephila clavipes</name>
    <dbReference type="NCBI Taxonomy" id="2585209"/>
    <lineage>
        <taxon>Eukaryota</taxon>
        <taxon>Metazoa</taxon>
        <taxon>Ecdysozoa</taxon>
        <taxon>Arthropoda</taxon>
        <taxon>Chelicerata</taxon>
        <taxon>Arachnida</taxon>
        <taxon>Araneae</taxon>
        <taxon>Araneomorphae</taxon>
        <taxon>Entelegynae</taxon>
        <taxon>Araneoidea</taxon>
        <taxon>Nephilidae</taxon>
        <taxon>Trichonephila</taxon>
    </lineage>
</organism>
<keyword evidence="2" id="KW-0695">RNA-directed DNA polymerase</keyword>
<protein>
    <submittedName>
        <fullName evidence="2">RNA-directed DNA polymerase from mobile element jockey</fullName>
    </submittedName>
</protein>
<dbReference type="PANTHER" id="PTHR19446">
    <property type="entry name" value="REVERSE TRANSCRIPTASES"/>
    <property type="match status" value="1"/>
</dbReference>